<dbReference type="PANTHER" id="PTHR39550">
    <property type="entry name" value="SLL0658 PROTEIN"/>
    <property type="match status" value="1"/>
</dbReference>
<dbReference type="Proteomes" id="UP000232638">
    <property type="component" value="Plasmid pTs485"/>
</dbReference>
<keyword evidence="1" id="KW-0614">Plasmid</keyword>
<geneLocation type="plasmid" evidence="2">
    <name>pts485</name>
</geneLocation>
<evidence type="ECO:0000313" key="2">
    <source>
        <dbReference type="Proteomes" id="UP000232638"/>
    </source>
</evidence>
<accession>A0A2K8UK29</accession>
<dbReference type="InterPro" id="IPR021799">
    <property type="entry name" value="PIN-like_prokaryotic"/>
</dbReference>
<dbReference type="EMBL" id="CP020372">
    <property type="protein sequence ID" value="AUB85511.1"/>
    <property type="molecule type" value="Genomic_DNA"/>
</dbReference>
<protein>
    <recommendedName>
        <fullName evidence="3">DUF3368 domain-containing protein</fullName>
    </recommendedName>
</protein>
<proteinExistence type="predicted"/>
<evidence type="ECO:0008006" key="3">
    <source>
        <dbReference type="Google" id="ProtNLM"/>
    </source>
</evidence>
<dbReference type="AlphaFoldDB" id="A0A2K8UK29"/>
<sequence length="112" mass="12469">MRPNWRRTSRPSINGSVRTALSRDLDAGEAASIALALELSAELILIDELDGRHQARRQGLTTMGVAGVLLLAKRQRLIEVVKPLLDDLRLRARFWLSHSVYEQVLAKAGESL</sequence>
<dbReference type="KEGG" id="tsy:THSYN_31860"/>
<evidence type="ECO:0000313" key="1">
    <source>
        <dbReference type="EMBL" id="AUB85511.1"/>
    </source>
</evidence>
<dbReference type="PANTHER" id="PTHR39550:SF1">
    <property type="entry name" value="SLL0658 PROTEIN"/>
    <property type="match status" value="1"/>
</dbReference>
<organism evidence="1 2">
    <name type="scientific">Candidatus Thiodictyon syntrophicum</name>
    <dbReference type="NCBI Taxonomy" id="1166950"/>
    <lineage>
        <taxon>Bacteria</taxon>
        <taxon>Pseudomonadati</taxon>
        <taxon>Pseudomonadota</taxon>
        <taxon>Gammaproteobacteria</taxon>
        <taxon>Chromatiales</taxon>
        <taxon>Chromatiaceae</taxon>
        <taxon>Thiodictyon</taxon>
    </lineage>
</organism>
<dbReference type="Pfam" id="PF11848">
    <property type="entry name" value="DUF3368"/>
    <property type="match status" value="1"/>
</dbReference>
<gene>
    <name evidence="1" type="ORF">THSYN_31860</name>
</gene>
<keyword evidence="2" id="KW-1185">Reference proteome</keyword>
<name>A0A2K8UK29_9GAMM</name>
<reference evidence="1 2" key="1">
    <citation type="submission" date="2017-03" db="EMBL/GenBank/DDBJ databases">
        <title>Complete genome sequence of Candidatus 'Thiodictyon syntrophicum' sp. nov. strain Cad16T, a photolithoautotroph purple sulfur bacterium isolated from an alpine meromictic lake.</title>
        <authorList>
            <person name="Luedin S.M."/>
            <person name="Pothier J.F."/>
            <person name="Danza F."/>
            <person name="Storelli N."/>
            <person name="Wittwer M."/>
            <person name="Tonolla M."/>
        </authorList>
    </citation>
    <scope>NUCLEOTIDE SEQUENCE [LARGE SCALE GENOMIC DNA]</scope>
    <source>
        <strain evidence="1 2">Cad16T</strain>
        <plasmid evidence="2">Plasmid pts485</plasmid>
    </source>
</reference>